<dbReference type="PROSITE" id="PS01124">
    <property type="entry name" value="HTH_ARAC_FAMILY_2"/>
    <property type="match status" value="1"/>
</dbReference>
<dbReference type="PROSITE" id="PS00041">
    <property type="entry name" value="HTH_ARAC_FAMILY_1"/>
    <property type="match status" value="1"/>
</dbReference>
<dbReference type="Proteomes" id="UP000235777">
    <property type="component" value="Unassembled WGS sequence"/>
</dbReference>
<evidence type="ECO:0000313" key="5">
    <source>
        <dbReference type="EMBL" id="PMS37054.1"/>
    </source>
</evidence>
<dbReference type="InterPro" id="IPR018062">
    <property type="entry name" value="HTH_AraC-typ_CS"/>
</dbReference>
<keyword evidence="2" id="KW-0238">DNA-binding</keyword>
<gene>
    <name evidence="5" type="ORF">C0Z20_10085</name>
</gene>
<dbReference type="GO" id="GO:0003700">
    <property type="term" value="F:DNA-binding transcription factor activity"/>
    <property type="evidence" value="ECO:0007669"/>
    <property type="project" value="InterPro"/>
</dbReference>
<keyword evidence="6" id="KW-1185">Reference proteome</keyword>
<dbReference type="PANTHER" id="PTHR43280:SF2">
    <property type="entry name" value="HTH-TYPE TRANSCRIPTIONAL REGULATOR EXSA"/>
    <property type="match status" value="1"/>
</dbReference>
<reference evidence="5 6" key="1">
    <citation type="submission" date="2018-01" db="EMBL/GenBank/DDBJ databases">
        <title>Whole genome analyses suggest that Burkholderia sensu lato contains two further novel genera in the rhizoxinica-symbiotica group Mycetohabitans gen. nov., and Trinickia gen. nov.: implications for the evolution of diazotrophy and nodulation in the Burkholderiaceae.</title>
        <authorList>
            <person name="Estrada-de los Santos P."/>
            <person name="Palmer M."/>
            <person name="Chavez-Ramirez B."/>
            <person name="Beukes C."/>
            <person name="Steenkamp E.T."/>
            <person name="Hirsch A.M."/>
            <person name="Manyaka P."/>
            <person name="Maluk M."/>
            <person name="Lafos M."/>
            <person name="Crook M."/>
            <person name="Gross E."/>
            <person name="Simon M.F."/>
            <person name="Bueno dos Reis Junior F."/>
            <person name="Poole P.S."/>
            <person name="Venter S.N."/>
            <person name="James E.K."/>
        </authorList>
    </citation>
    <scope>NUCLEOTIDE SEQUENCE [LARGE SCALE GENOMIC DNA]</scope>
    <source>
        <strain evidence="5 6">JPY 581</strain>
    </source>
</reference>
<evidence type="ECO:0000313" key="6">
    <source>
        <dbReference type="Proteomes" id="UP000235777"/>
    </source>
</evidence>
<keyword evidence="3" id="KW-0804">Transcription</keyword>
<sequence>MNFASRTVRIELNAGVVFWRGTNEMLWAVNGAGHRKCEPDNNKVGMTAGIDECSDSNHRVAILICDGCSMTHIVDMLTKACALFTENGQFAEDGCRLNIQILSSRTGFVSCGDWSIPVWAEALESATPSEFEMIVIAQRPAFEKTAELSSVHDWLAQAGPDVKIIELAPDAKKFLAGHPALTEGARPVHHKTPQLSERIEASIQWLNEHYAERISISAIAQRASMSERNFLRRFKAEVGQTPSQYLSSIRLESARQLLLHTNLPVDKIARHCGFFNGDHLRKQFLKYFGISPAKYRATKSERPDLL</sequence>
<comment type="caution">
    <text evidence="5">The sequence shown here is derived from an EMBL/GenBank/DDBJ whole genome shotgun (WGS) entry which is preliminary data.</text>
</comment>
<feature type="domain" description="HTH araC/xylS-type" evidence="4">
    <location>
        <begin position="200"/>
        <end position="298"/>
    </location>
</feature>
<proteinExistence type="predicted"/>
<name>A0A2N7X600_9BURK</name>
<keyword evidence="1" id="KW-0805">Transcription regulation</keyword>
<dbReference type="Pfam" id="PF12833">
    <property type="entry name" value="HTH_18"/>
    <property type="match status" value="1"/>
</dbReference>
<evidence type="ECO:0000256" key="3">
    <source>
        <dbReference type="ARBA" id="ARBA00023163"/>
    </source>
</evidence>
<organism evidence="5 6">
    <name type="scientific">Trinickia symbiotica</name>
    <dbReference type="NCBI Taxonomy" id="863227"/>
    <lineage>
        <taxon>Bacteria</taxon>
        <taxon>Pseudomonadati</taxon>
        <taxon>Pseudomonadota</taxon>
        <taxon>Betaproteobacteria</taxon>
        <taxon>Burkholderiales</taxon>
        <taxon>Burkholderiaceae</taxon>
        <taxon>Trinickia</taxon>
    </lineage>
</organism>
<dbReference type="SUPFAM" id="SSF46689">
    <property type="entry name" value="Homeodomain-like"/>
    <property type="match status" value="2"/>
</dbReference>
<dbReference type="InterPro" id="IPR018060">
    <property type="entry name" value="HTH_AraC"/>
</dbReference>
<dbReference type="AlphaFoldDB" id="A0A2N7X600"/>
<dbReference type="SMART" id="SM00342">
    <property type="entry name" value="HTH_ARAC"/>
    <property type="match status" value="1"/>
</dbReference>
<dbReference type="EMBL" id="PNYC01000005">
    <property type="protein sequence ID" value="PMS37054.1"/>
    <property type="molecule type" value="Genomic_DNA"/>
</dbReference>
<dbReference type="GO" id="GO:0043565">
    <property type="term" value="F:sequence-specific DNA binding"/>
    <property type="evidence" value="ECO:0007669"/>
    <property type="project" value="InterPro"/>
</dbReference>
<accession>A0A2N7X600</accession>
<dbReference type="Gene3D" id="1.10.10.60">
    <property type="entry name" value="Homeodomain-like"/>
    <property type="match status" value="2"/>
</dbReference>
<evidence type="ECO:0000256" key="1">
    <source>
        <dbReference type="ARBA" id="ARBA00023015"/>
    </source>
</evidence>
<dbReference type="InterPro" id="IPR009057">
    <property type="entry name" value="Homeodomain-like_sf"/>
</dbReference>
<evidence type="ECO:0000256" key="2">
    <source>
        <dbReference type="ARBA" id="ARBA00023125"/>
    </source>
</evidence>
<protein>
    <recommendedName>
        <fullName evidence="4">HTH araC/xylS-type domain-containing protein</fullName>
    </recommendedName>
</protein>
<dbReference type="STRING" id="863227.GCA_000373005_01953"/>
<evidence type="ECO:0000259" key="4">
    <source>
        <dbReference type="PROSITE" id="PS01124"/>
    </source>
</evidence>
<dbReference type="PANTHER" id="PTHR43280">
    <property type="entry name" value="ARAC-FAMILY TRANSCRIPTIONAL REGULATOR"/>
    <property type="match status" value="1"/>
</dbReference>